<feature type="transmembrane region" description="Helical" evidence="1">
    <location>
        <begin position="242"/>
        <end position="264"/>
    </location>
</feature>
<accession>A0A382RQ15</accession>
<keyword evidence="1" id="KW-1133">Transmembrane helix</keyword>
<dbReference type="InterPro" id="IPR046712">
    <property type="entry name" value="DUF6785"/>
</dbReference>
<evidence type="ECO:0000313" key="3">
    <source>
        <dbReference type="EMBL" id="SVC99783.1"/>
    </source>
</evidence>
<feature type="transmembrane region" description="Helical" evidence="1">
    <location>
        <begin position="133"/>
        <end position="154"/>
    </location>
</feature>
<keyword evidence="1" id="KW-0472">Membrane</keyword>
<evidence type="ECO:0000259" key="2">
    <source>
        <dbReference type="Pfam" id="PF20581"/>
    </source>
</evidence>
<feature type="non-terminal residue" evidence="3">
    <location>
        <position position="319"/>
    </location>
</feature>
<evidence type="ECO:0000256" key="1">
    <source>
        <dbReference type="SAM" id="Phobius"/>
    </source>
</evidence>
<feature type="transmembrane region" description="Helical" evidence="1">
    <location>
        <begin position="210"/>
        <end position="230"/>
    </location>
</feature>
<feature type="non-terminal residue" evidence="3">
    <location>
        <position position="1"/>
    </location>
</feature>
<dbReference type="EMBL" id="UINC01123361">
    <property type="protein sequence ID" value="SVC99783.1"/>
    <property type="molecule type" value="Genomic_DNA"/>
</dbReference>
<keyword evidence="1" id="KW-0812">Transmembrane</keyword>
<gene>
    <name evidence="3" type="ORF">METZ01_LOCUS352637</name>
</gene>
<protein>
    <recommendedName>
        <fullName evidence="2">DUF6785 domain-containing protein</fullName>
    </recommendedName>
</protein>
<feature type="domain" description="DUF6785" evidence="2">
    <location>
        <begin position="12"/>
        <end position="318"/>
    </location>
</feature>
<feature type="transmembrane region" description="Helical" evidence="1">
    <location>
        <begin position="290"/>
        <end position="309"/>
    </location>
</feature>
<organism evidence="3">
    <name type="scientific">marine metagenome</name>
    <dbReference type="NCBI Taxonomy" id="408172"/>
    <lineage>
        <taxon>unclassified sequences</taxon>
        <taxon>metagenomes</taxon>
        <taxon>ecological metagenomes</taxon>
    </lineage>
</organism>
<feature type="transmembrane region" description="Helical" evidence="1">
    <location>
        <begin position="20"/>
        <end position="39"/>
    </location>
</feature>
<name>A0A382RQ15_9ZZZZ</name>
<feature type="transmembrane region" description="Helical" evidence="1">
    <location>
        <begin position="51"/>
        <end position="84"/>
    </location>
</feature>
<dbReference type="AlphaFoldDB" id="A0A382RQ15"/>
<sequence>TAAFVDHCLQTPNLSPMAPGMLFVAFLCVSMMANTIMATRGGSLGLNNSELIVVYIMLLVVASLATMGLCETILPAISGLFYYATPENKWLEQLLPIMPQPLLVDDGAENALFFEGIGPLAIEAPYSIWIRPLLVWSVFLLGLYVSMISIAVILRRQWVERERLAYPLVQAAQLMISGEDENRLLNGFFRNKTMWAGASVSITVGLLRMINFHVGGFPVFILAWTLPLGYGQGLTMKVLFDIIGFSYLIGPEIAAGVWVFSLLAKAERMAFSAYAVSQEQVVFGIVGSELLHYQGLGALLVFVGIGLWVGREHLHKVWL</sequence>
<dbReference type="Pfam" id="PF20581">
    <property type="entry name" value="DUF6785"/>
    <property type="match status" value="1"/>
</dbReference>
<reference evidence="3" key="1">
    <citation type="submission" date="2018-05" db="EMBL/GenBank/DDBJ databases">
        <authorList>
            <person name="Lanie J.A."/>
            <person name="Ng W.-L."/>
            <person name="Kazmierczak K.M."/>
            <person name="Andrzejewski T.M."/>
            <person name="Davidsen T.M."/>
            <person name="Wayne K.J."/>
            <person name="Tettelin H."/>
            <person name="Glass J.I."/>
            <person name="Rusch D."/>
            <person name="Podicherti R."/>
            <person name="Tsui H.-C.T."/>
            <person name="Winkler M.E."/>
        </authorList>
    </citation>
    <scope>NUCLEOTIDE SEQUENCE</scope>
</reference>
<proteinExistence type="predicted"/>